<dbReference type="AlphaFoldDB" id="A0A4R4ZZK6"/>
<dbReference type="Pfam" id="PF12696">
    <property type="entry name" value="TraG-D_C"/>
    <property type="match status" value="1"/>
</dbReference>
<proteinExistence type="predicted"/>
<evidence type="ECO:0000256" key="2">
    <source>
        <dbReference type="ARBA" id="ARBA00022475"/>
    </source>
</evidence>
<evidence type="ECO:0000259" key="8">
    <source>
        <dbReference type="Pfam" id="PF12696"/>
    </source>
</evidence>
<dbReference type="InterPro" id="IPR027417">
    <property type="entry name" value="P-loop_NTPase"/>
</dbReference>
<dbReference type="Proteomes" id="UP000295217">
    <property type="component" value="Unassembled WGS sequence"/>
</dbReference>
<feature type="compositionally biased region" description="Low complexity" evidence="6">
    <location>
        <begin position="553"/>
        <end position="567"/>
    </location>
</feature>
<dbReference type="RefSeq" id="WP_132107503.1">
    <property type="nucleotide sequence ID" value="NZ_SMLB01000062.1"/>
</dbReference>
<dbReference type="OrthoDB" id="226701at2"/>
<evidence type="ECO:0000256" key="7">
    <source>
        <dbReference type="SAM" id="Phobius"/>
    </source>
</evidence>
<dbReference type="EMBL" id="SMLB01000062">
    <property type="protein sequence ID" value="TDD64791.1"/>
    <property type="molecule type" value="Genomic_DNA"/>
</dbReference>
<evidence type="ECO:0000256" key="1">
    <source>
        <dbReference type="ARBA" id="ARBA00004651"/>
    </source>
</evidence>
<sequence>MSTQTRTTNLPAIIAAVILTAWVTLFLPVPGEAKLAAGAVLVTALLYLVGRLLRRHRGAGTGTAATINRWSAKSRRQGGVASTWDLISHTSSWAMRRRAAVLRPSLGQLSWWRRWRTPVTAYATPLAKVGRLTVWSPCEDVTLRVGGPRTGKTGELACRIADAPGGVVATSTRTDIVELTAPIRQTQGHPTMVFNPSGLGRWASTVQWSPLTGCRDLTTAQRRAADMIPPSKSADAEVWHVQARRVLAVLLYAAALEELPMRAVLAWVSEPDARSADAVDRALSRVKDGPEIRSVRATADQFFGTNDRTQTSITTTLMPALTWLTDTRAAAIGDPDPAKAGKQLDLDTLAAGTGTLYLLGAEDGVTAPLLAALTAEVAHRARMRASEQPRGRLDPPLTIALDEAALVCPVPLDRWTADMGGRGITIHVSLQSRKQLQQRWGDEGAGTIVNNSSSIMVFGGTRDPDDLAAWSMLSGERDESVSTHDAGGDLASTTARKTPVLSPAQIANLPAQHVMIVRRGIPVSVGRAVMAWQRRDMRRAVRRAPYEPVLEPTATTTAAATTAEGTE</sequence>
<evidence type="ECO:0000256" key="3">
    <source>
        <dbReference type="ARBA" id="ARBA00022692"/>
    </source>
</evidence>
<accession>A0A4R4ZZK6</accession>
<reference evidence="9 10" key="1">
    <citation type="submission" date="2019-02" db="EMBL/GenBank/DDBJ databases">
        <title>Draft genome sequences of novel Actinobacteria.</title>
        <authorList>
            <person name="Sahin N."/>
            <person name="Ay H."/>
            <person name="Saygin H."/>
        </authorList>
    </citation>
    <scope>NUCLEOTIDE SEQUENCE [LARGE SCALE GENOMIC DNA]</scope>
    <source>
        <strain evidence="9 10">8K307</strain>
    </source>
</reference>
<dbReference type="GO" id="GO:0005886">
    <property type="term" value="C:plasma membrane"/>
    <property type="evidence" value="ECO:0007669"/>
    <property type="project" value="UniProtKB-SubCell"/>
</dbReference>
<gene>
    <name evidence="9" type="ORF">E1262_27270</name>
</gene>
<keyword evidence="4 7" id="KW-1133">Transmembrane helix</keyword>
<evidence type="ECO:0000256" key="5">
    <source>
        <dbReference type="ARBA" id="ARBA00023136"/>
    </source>
</evidence>
<feature type="region of interest" description="Disordered" evidence="6">
    <location>
        <begin position="548"/>
        <end position="567"/>
    </location>
</feature>
<dbReference type="InterPro" id="IPR032689">
    <property type="entry name" value="TraG-D_C"/>
</dbReference>
<comment type="subcellular location">
    <subcellularLocation>
        <location evidence="1">Cell membrane</location>
        <topology evidence="1">Multi-pass membrane protein</topology>
    </subcellularLocation>
</comment>
<evidence type="ECO:0000313" key="9">
    <source>
        <dbReference type="EMBL" id="TDD64791.1"/>
    </source>
</evidence>
<dbReference type="Gene3D" id="1.10.8.80">
    <property type="entry name" value="Magnesium chelatase subunit I, C-Terminal domain"/>
    <property type="match status" value="1"/>
</dbReference>
<dbReference type="SUPFAM" id="SSF52540">
    <property type="entry name" value="P-loop containing nucleoside triphosphate hydrolases"/>
    <property type="match status" value="1"/>
</dbReference>
<feature type="transmembrane region" description="Helical" evidence="7">
    <location>
        <begin position="12"/>
        <end position="29"/>
    </location>
</feature>
<evidence type="ECO:0000256" key="6">
    <source>
        <dbReference type="SAM" id="MobiDB-lite"/>
    </source>
</evidence>
<evidence type="ECO:0000313" key="10">
    <source>
        <dbReference type="Proteomes" id="UP000295217"/>
    </source>
</evidence>
<keyword evidence="3 7" id="KW-0812">Transmembrane</keyword>
<evidence type="ECO:0000256" key="4">
    <source>
        <dbReference type="ARBA" id="ARBA00022989"/>
    </source>
</evidence>
<feature type="domain" description="TraD/TraG TraM recognition site" evidence="8">
    <location>
        <begin position="396"/>
        <end position="510"/>
    </location>
</feature>
<organism evidence="9 10">
    <name type="scientific">Jiangella aurantiaca</name>
    <dbReference type="NCBI Taxonomy" id="2530373"/>
    <lineage>
        <taxon>Bacteria</taxon>
        <taxon>Bacillati</taxon>
        <taxon>Actinomycetota</taxon>
        <taxon>Actinomycetes</taxon>
        <taxon>Jiangellales</taxon>
        <taxon>Jiangellaceae</taxon>
        <taxon>Jiangella</taxon>
    </lineage>
</organism>
<keyword evidence="5 7" id="KW-0472">Membrane</keyword>
<name>A0A4R4ZZK6_9ACTN</name>
<dbReference type="CDD" id="cd01127">
    <property type="entry name" value="TrwB_TraG_TraD_VirD4"/>
    <property type="match status" value="1"/>
</dbReference>
<keyword evidence="2" id="KW-1003">Cell membrane</keyword>
<dbReference type="PANTHER" id="PTHR37937">
    <property type="entry name" value="CONJUGATIVE TRANSFER: DNA TRANSPORT"/>
    <property type="match status" value="1"/>
</dbReference>
<dbReference type="Gene3D" id="3.40.50.300">
    <property type="entry name" value="P-loop containing nucleotide triphosphate hydrolases"/>
    <property type="match status" value="1"/>
</dbReference>
<comment type="caution">
    <text evidence="9">The sequence shown here is derived from an EMBL/GenBank/DDBJ whole genome shotgun (WGS) entry which is preliminary data.</text>
</comment>
<dbReference type="InterPro" id="IPR051539">
    <property type="entry name" value="T4SS-coupling_protein"/>
</dbReference>
<keyword evidence="10" id="KW-1185">Reference proteome</keyword>
<protein>
    <submittedName>
        <fullName evidence="9">Type IV secretory system conjugative DNA transfer family protein</fullName>
    </submittedName>
</protein>
<dbReference type="PANTHER" id="PTHR37937:SF1">
    <property type="entry name" value="CONJUGATIVE TRANSFER: DNA TRANSPORT"/>
    <property type="match status" value="1"/>
</dbReference>